<evidence type="ECO:0000256" key="12">
    <source>
        <dbReference type="ARBA" id="ARBA00047995"/>
    </source>
</evidence>
<dbReference type="GO" id="GO:0005634">
    <property type="term" value="C:nucleus"/>
    <property type="evidence" value="ECO:0000318"/>
    <property type="project" value="GO_Central"/>
</dbReference>
<dbReference type="GO" id="GO:0042555">
    <property type="term" value="C:MCM complex"/>
    <property type="evidence" value="ECO:0000318"/>
    <property type="project" value="GO_Central"/>
</dbReference>
<evidence type="ECO:0000256" key="8">
    <source>
        <dbReference type="ARBA" id="ARBA00022840"/>
    </source>
</evidence>
<keyword evidence="5 14" id="KW-0547">Nucleotide-binding</keyword>
<keyword evidence="10 15" id="KW-0539">Nucleus</keyword>
<dbReference type="GO" id="GO:0016887">
    <property type="term" value="F:ATP hydrolysis activity"/>
    <property type="evidence" value="ECO:0007669"/>
    <property type="project" value="RHEA"/>
</dbReference>
<evidence type="ECO:0000313" key="18">
    <source>
        <dbReference type="RefSeq" id="XP_016473645.1"/>
    </source>
</evidence>
<dbReference type="PROSITE" id="PS50051">
    <property type="entry name" value="MCM_2"/>
    <property type="match status" value="1"/>
</dbReference>
<evidence type="ECO:0000256" key="1">
    <source>
        <dbReference type="ARBA" id="ARBA00004123"/>
    </source>
</evidence>
<reference evidence="17" key="1">
    <citation type="journal article" date="2014" name="Nat. Commun.">
        <title>The tobacco genome sequence and its comparison with those of tomato and potato.</title>
        <authorList>
            <person name="Sierro N."/>
            <person name="Battey J.N."/>
            <person name="Ouadi S."/>
            <person name="Bakaher N."/>
            <person name="Bovet L."/>
            <person name="Willig A."/>
            <person name="Goepfert S."/>
            <person name="Peitsch M.C."/>
            <person name="Ivanov N.V."/>
        </authorList>
    </citation>
    <scope>NUCLEOTIDE SEQUENCE [LARGE SCALE GENOMIC DNA]</scope>
</reference>
<dbReference type="Pfam" id="PF24901">
    <property type="entry name" value="WHD_MCM7"/>
    <property type="match status" value="1"/>
</dbReference>
<dbReference type="InterPro" id="IPR018525">
    <property type="entry name" value="MCM_CS"/>
</dbReference>
<dbReference type="GO" id="GO:0003678">
    <property type="term" value="F:DNA helicase activity"/>
    <property type="evidence" value="ECO:0007669"/>
    <property type="project" value="UniProtKB-EC"/>
</dbReference>
<dbReference type="PRINTS" id="PR01657">
    <property type="entry name" value="MCMFAMILY"/>
</dbReference>
<dbReference type="SMR" id="A0A1S4AAH6"/>
<dbReference type="GO" id="GO:0003697">
    <property type="term" value="F:single-stranded DNA binding"/>
    <property type="evidence" value="ECO:0000318"/>
    <property type="project" value="GO_Central"/>
</dbReference>
<evidence type="ECO:0000256" key="11">
    <source>
        <dbReference type="ARBA" id="ARBA00023306"/>
    </source>
</evidence>
<dbReference type="SUPFAM" id="SSF50249">
    <property type="entry name" value="Nucleic acid-binding proteins"/>
    <property type="match status" value="1"/>
</dbReference>
<dbReference type="Pfam" id="PF00493">
    <property type="entry name" value="MCM"/>
    <property type="match status" value="1"/>
</dbReference>
<dbReference type="SMART" id="SM00350">
    <property type="entry name" value="MCM"/>
    <property type="match status" value="1"/>
</dbReference>
<dbReference type="InterPro" id="IPR012340">
    <property type="entry name" value="NA-bd_OB-fold"/>
</dbReference>
<dbReference type="InterPro" id="IPR027925">
    <property type="entry name" value="MCM_N"/>
</dbReference>
<dbReference type="InterPro" id="IPR033762">
    <property type="entry name" value="MCM_OB"/>
</dbReference>
<evidence type="ECO:0000256" key="6">
    <source>
        <dbReference type="ARBA" id="ARBA00022801"/>
    </source>
</evidence>
<comment type="similarity">
    <text evidence="2 14">Belongs to the MCM family.</text>
</comment>
<keyword evidence="4 15" id="KW-0235">DNA replication</keyword>
<dbReference type="GO" id="GO:0000727">
    <property type="term" value="P:double-strand break repair via break-induced replication"/>
    <property type="evidence" value="ECO:0000318"/>
    <property type="project" value="GO_Central"/>
</dbReference>
<evidence type="ECO:0000256" key="9">
    <source>
        <dbReference type="ARBA" id="ARBA00023125"/>
    </source>
</evidence>
<dbReference type="InterPro" id="IPR031327">
    <property type="entry name" value="MCM"/>
</dbReference>
<dbReference type="CDD" id="cd17758">
    <property type="entry name" value="MCM7"/>
    <property type="match status" value="1"/>
</dbReference>
<dbReference type="Gene3D" id="2.20.28.10">
    <property type="match status" value="1"/>
</dbReference>
<keyword evidence="17" id="KW-1185">Reference proteome</keyword>
<dbReference type="GO" id="GO:0006270">
    <property type="term" value="P:DNA replication initiation"/>
    <property type="evidence" value="ECO:0000318"/>
    <property type="project" value="GO_Central"/>
</dbReference>
<reference evidence="18" key="2">
    <citation type="submission" date="2025-08" db="UniProtKB">
        <authorList>
            <consortium name="RefSeq"/>
        </authorList>
    </citation>
    <scope>IDENTIFICATION</scope>
    <source>
        <tissue evidence="18">Leaf</tissue>
    </source>
</reference>
<dbReference type="GO" id="GO:0005524">
    <property type="term" value="F:ATP binding"/>
    <property type="evidence" value="ECO:0007669"/>
    <property type="project" value="UniProtKB-KW"/>
</dbReference>
<gene>
    <name evidence="18" type="primary">LOC107795499</name>
    <name evidence="15" type="synonym">MCM7</name>
</gene>
<protein>
    <recommendedName>
        <fullName evidence="13 15">DNA replication licensing factor MCM7</fullName>
        <ecNumber evidence="3 15">3.6.4.12</ecNumber>
    </recommendedName>
</protein>
<dbReference type="Gene3D" id="3.30.1640.10">
    <property type="entry name" value="mini-chromosome maintenance (MCM) complex, chain A, domain 1"/>
    <property type="match status" value="1"/>
</dbReference>
<accession>A0A1S4AAH6</accession>
<evidence type="ECO:0000256" key="15">
    <source>
        <dbReference type="RuleBase" id="RU365012"/>
    </source>
</evidence>
<feature type="domain" description="MCM C-terminal AAA(+) ATPase" evidence="16">
    <location>
        <begin position="325"/>
        <end position="531"/>
    </location>
</feature>
<evidence type="ECO:0000256" key="13">
    <source>
        <dbReference type="ARBA" id="ARBA00073503"/>
    </source>
</evidence>
<dbReference type="PROSITE" id="PS00847">
    <property type="entry name" value="MCM_1"/>
    <property type="match status" value="1"/>
</dbReference>
<evidence type="ECO:0000256" key="3">
    <source>
        <dbReference type="ARBA" id="ARBA00012551"/>
    </source>
</evidence>
<dbReference type="GeneID" id="107795499"/>
<comment type="function">
    <text evidence="15">Acts as component of the MCM2-7 complex (MCM complex) which is the replicative helicase essential for 'once per cell cycle' DNA replication initiation and elongation in eukaryotic cells. The active ATPase sites in the MCM2-7 ring are formed through the interaction surfaces of two neighboring subunits such that a critical structure of a conserved arginine finger motif is provided in trans relative to the ATP-binding site of the Walker A box of the adjacent subunit. The six ATPase active sites, however, are likely to contribute differentially to the complex helicase activity.</text>
</comment>
<dbReference type="EC" id="3.6.4.12" evidence="3 15"/>
<dbReference type="FunFam" id="2.20.28.10:FF:000004">
    <property type="entry name" value="DNA replication licensing factor MCM7"/>
    <property type="match status" value="1"/>
</dbReference>
<keyword evidence="9 14" id="KW-0238">DNA-binding</keyword>
<dbReference type="RefSeq" id="XP_016473645.1">
    <property type="nucleotide sequence ID" value="XM_016618159.1"/>
</dbReference>
<dbReference type="PANTHER" id="PTHR11630">
    <property type="entry name" value="DNA REPLICATION LICENSING FACTOR MCM FAMILY MEMBER"/>
    <property type="match status" value="1"/>
</dbReference>
<dbReference type="Pfam" id="PF17855">
    <property type="entry name" value="MCM_lid"/>
    <property type="match status" value="1"/>
</dbReference>
<dbReference type="InterPro" id="IPR001208">
    <property type="entry name" value="MCM_dom"/>
</dbReference>
<dbReference type="Gene3D" id="3.40.50.300">
    <property type="entry name" value="P-loop containing nucleotide triphosphate hydrolases"/>
    <property type="match status" value="1"/>
</dbReference>
<keyword evidence="11 15" id="KW-0131">Cell cycle</keyword>
<evidence type="ECO:0000256" key="10">
    <source>
        <dbReference type="ARBA" id="ARBA00023242"/>
    </source>
</evidence>
<evidence type="ECO:0000256" key="7">
    <source>
        <dbReference type="ARBA" id="ARBA00022806"/>
    </source>
</evidence>
<dbReference type="OrthoDB" id="3207464at2759"/>
<dbReference type="GO" id="GO:0006271">
    <property type="term" value="P:DNA strand elongation involved in DNA replication"/>
    <property type="evidence" value="ECO:0000318"/>
    <property type="project" value="GO_Central"/>
</dbReference>
<comment type="subcellular location">
    <subcellularLocation>
        <location evidence="1 15">Nucleus</location>
    </subcellularLocation>
</comment>
<dbReference type="Pfam" id="PF17207">
    <property type="entry name" value="MCM_OB"/>
    <property type="match status" value="1"/>
</dbReference>
<name>A0A1S4AAH6_TOBAC</name>
<keyword evidence="7 15" id="KW-0347">Helicase</keyword>
<evidence type="ECO:0000256" key="5">
    <source>
        <dbReference type="ARBA" id="ARBA00022741"/>
    </source>
</evidence>
<dbReference type="PANTHER" id="PTHR11630:SF26">
    <property type="entry name" value="DNA REPLICATION LICENSING FACTOR MCM7"/>
    <property type="match status" value="1"/>
</dbReference>
<keyword evidence="6 15" id="KW-0378">Hydrolase</keyword>
<evidence type="ECO:0000259" key="16">
    <source>
        <dbReference type="PROSITE" id="PS50051"/>
    </source>
</evidence>
<dbReference type="FunFam" id="3.40.50.300:FF:000835">
    <property type="entry name" value="DNA replication licensing factor MCM7"/>
    <property type="match status" value="1"/>
</dbReference>
<sequence length="717" mass="80792">MDFDYNRDKDLAKDFLSNFADSNGEAKYMNILQDVANRKIKAIEIELEDLANYKDLDEEFLRRIAENTRRYIEIIASAIDELMPEPTEAIPDDDHDILMTQRSEEGTENTDGSDPKQKMPPEIKRFYEVYVKASPKGRPFTIREVKASYIGQLVRTSGIVTRCSDVKPLMQVAVYTCEECGFEIYQEVTARVFMPLFECPSKRCDVNKAKGNLILQLRASKFLKFQEAKIQELAEHVPKGHIPRTMTVHFRGELTRKVSPGDVVEMSGIFLPMPYTGFRAMRAGLIADTYLEAMSVTHFKKKYEDYELRGDEEEQIARLAEDGDIYNKLSRSLAPEIFGHEDIKKALLLLLVGAPHRKLKDGMKIRGDLHICLMGDPGVAKSQLLKHIINVAPRGVYTTGKGSSGVGLTAAVQKDPVTNEMVLEGGALVLADMGICAIDEFDKMDESDRTAIHEVMEQQTVSIAKAGITTSLNARTAVLAAANPAWGRYDMRRTPAENINLPPALLSRFDLLWLILDRADMDADLEMARHIVYVHQNRESPALGFTPLEPSVLRAYISAARRLSPSCPEELGDYIAGAYSSIRQEEAKSNTPHSYTTVRTLLSILRISAALARLRFSEKVAQSDVDEALRLMQMSKFSLYSDDRQKSGLDAISDIYSILRDEAARMNRLELSYAQALNWISRKGYTEAQLKECLEEYAALNVWQIHPDSFNIRFIDA</sequence>
<dbReference type="SUPFAM" id="SSF52540">
    <property type="entry name" value="P-loop containing nucleoside triphosphate hydrolases"/>
    <property type="match status" value="1"/>
</dbReference>
<dbReference type="RefSeq" id="XP_016473645.1">
    <property type="nucleotide sequence ID" value="XM_016618159.2"/>
</dbReference>
<dbReference type="Gene3D" id="2.40.50.140">
    <property type="entry name" value="Nucleic acid-binding proteins"/>
    <property type="match status" value="1"/>
</dbReference>
<keyword evidence="8 14" id="KW-0067">ATP-binding</keyword>
<comment type="catalytic activity">
    <reaction evidence="12 15">
        <text>ATP + H2O = ADP + phosphate + H(+)</text>
        <dbReference type="Rhea" id="RHEA:13065"/>
        <dbReference type="ChEBI" id="CHEBI:15377"/>
        <dbReference type="ChEBI" id="CHEBI:15378"/>
        <dbReference type="ChEBI" id="CHEBI:30616"/>
        <dbReference type="ChEBI" id="CHEBI:43474"/>
        <dbReference type="ChEBI" id="CHEBI:456216"/>
        <dbReference type="EC" id="3.6.4.12"/>
    </reaction>
</comment>
<dbReference type="KEGG" id="nta:107795499"/>
<dbReference type="Proteomes" id="UP000790787">
    <property type="component" value="Chromosome 22"/>
</dbReference>
<dbReference type="GO" id="GO:0000347">
    <property type="term" value="C:THO complex"/>
    <property type="evidence" value="ECO:0007669"/>
    <property type="project" value="UniProtKB-ARBA"/>
</dbReference>
<dbReference type="PRINTS" id="PR01663">
    <property type="entry name" value="MCMPROTEIN7"/>
</dbReference>
<dbReference type="InterPro" id="IPR041562">
    <property type="entry name" value="MCM_lid"/>
</dbReference>
<dbReference type="STRING" id="4097.A0A1S4AAH6"/>
<proteinExistence type="inferred from homology"/>
<evidence type="ECO:0000256" key="14">
    <source>
        <dbReference type="RuleBase" id="RU004070"/>
    </source>
</evidence>
<evidence type="ECO:0000256" key="2">
    <source>
        <dbReference type="ARBA" id="ARBA00008010"/>
    </source>
</evidence>
<dbReference type="OMA" id="AQHVTYV"/>
<evidence type="ECO:0000313" key="17">
    <source>
        <dbReference type="Proteomes" id="UP000790787"/>
    </source>
</evidence>
<organism evidence="17 18">
    <name type="scientific">Nicotiana tabacum</name>
    <name type="common">Common tobacco</name>
    <dbReference type="NCBI Taxonomy" id="4097"/>
    <lineage>
        <taxon>Eukaryota</taxon>
        <taxon>Viridiplantae</taxon>
        <taxon>Streptophyta</taxon>
        <taxon>Embryophyta</taxon>
        <taxon>Tracheophyta</taxon>
        <taxon>Spermatophyta</taxon>
        <taxon>Magnoliopsida</taxon>
        <taxon>eudicotyledons</taxon>
        <taxon>Gunneridae</taxon>
        <taxon>Pentapetalae</taxon>
        <taxon>asterids</taxon>
        <taxon>lamiids</taxon>
        <taxon>Solanales</taxon>
        <taxon>Solanaceae</taxon>
        <taxon>Nicotianoideae</taxon>
        <taxon>Nicotianeae</taxon>
        <taxon>Nicotiana</taxon>
    </lineage>
</organism>
<dbReference type="AlphaFoldDB" id="A0A1S4AAH6"/>
<dbReference type="InterPro" id="IPR027417">
    <property type="entry name" value="P-loop_NTPase"/>
</dbReference>
<dbReference type="PaxDb" id="4097-A0A1S4AAH6"/>
<dbReference type="InterPro" id="IPR008050">
    <property type="entry name" value="MCM7"/>
</dbReference>
<evidence type="ECO:0000256" key="4">
    <source>
        <dbReference type="ARBA" id="ARBA00022705"/>
    </source>
</evidence>
<dbReference type="Pfam" id="PF14551">
    <property type="entry name" value="MCM_N"/>
    <property type="match status" value="1"/>
</dbReference>